<dbReference type="InterPro" id="IPR044587">
    <property type="entry name" value="HSP21-like"/>
</dbReference>
<evidence type="ECO:0000256" key="4">
    <source>
        <dbReference type="SAM" id="MobiDB-lite"/>
    </source>
</evidence>
<dbReference type="Pfam" id="PF00011">
    <property type="entry name" value="HSP20"/>
    <property type="match status" value="1"/>
</dbReference>
<dbReference type="InterPro" id="IPR002068">
    <property type="entry name" value="A-crystallin/Hsp20_dom"/>
</dbReference>
<name>A0A0B5FFJ9_9BACT</name>
<evidence type="ECO:0000256" key="3">
    <source>
        <dbReference type="RuleBase" id="RU003616"/>
    </source>
</evidence>
<gene>
    <name evidence="6" type="ORF">GSUB_10655</name>
</gene>
<dbReference type="STRING" id="483547.GSUB_10655"/>
<dbReference type="PANTHER" id="PTHR46733">
    <property type="entry name" value="26.5 KDA HEAT SHOCK PROTEIN, MITOCHONDRIAL"/>
    <property type="match status" value="1"/>
</dbReference>
<keyword evidence="7" id="KW-1185">Reference proteome</keyword>
<dbReference type="Proteomes" id="UP000035036">
    <property type="component" value="Chromosome"/>
</dbReference>
<feature type="region of interest" description="Disordered" evidence="4">
    <location>
        <begin position="1"/>
        <end position="21"/>
    </location>
</feature>
<evidence type="ECO:0000313" key="6">
    <source>
        <dbReference type="EMBL" id="AJF06922.1"/>
    </source>
</evidence>
<dbReference type="CDD" id="cd06464">
    <property type="entry name" value="ACD_sHsps-like"/>
    <property type="match status" value="1"/>
</dbReference>
<evidence type="ECO:0000259" key="5">
    <source>
        <dbReference type="PROSITE" id="PS01031"/>
    </source>
</evidence>
<evidence type="ECO:0000256" key="2">
    <source>
        <dbReference type="PROSITE-ProRule" id="PRU00285"/>
    </source>
</evidence>
<comment type="similarity">
    <text evidence="2 3">Belongs to the small heat shock protein (HSP20) family.</text>
</comment>
<dbReference type="PROSITE" id="PS01031">
    <property type="entry name" value="SHSP"/>
    <property type="match status" value="1"/>
</dbReference>
<accession>A0A0B5FFJ9</accession>
<sequence length="164" mass="19327">MALREMMPWRKQQLSHGREEENPFQALQRDMNRMMERFQRRFGRGDLAPGEDLWEGFFPTVDVSENEKEIRVTAEIPGIDEKDLDLTLSGSNLVIRGEKKSEKEEKEEHYYHKESSYGAFHRVIPLPAEVEEDKIEATYRKGVLKVRLPKSEQAQKSRKKIEIH</sequence>
<dbReference type="PANTHER" id="PTHR46733:SF4">
    <property type="entry name" value="HEAT SHOCK PROTEIN 21, CHLOROPLASTIC"/>
    <property type="match status" value="1"/>
</dbReference>
<evidence type="ECO:0000256" key="1">
    <source>
        <dbReference type="ARBA" id="ARBA00023016"/>
    </source>
</evidence>
<dbReference type="InterPro" id="IPR008978">
    <property type="entry name" value="HSP20-like_chaperone"/>
</dbReference>
<organism evidence="6 7">
    <name type="scientific">Geoalkalibacter subterraneus</name>
    <dbReference type="NCBI Taxonomy" id="483547"/>
    <lineage>
        <taxon>Bacteria</taxon>
        <taxon>Pseudomonadati</taxon>
        <taxon>Thermodesulfobacteriota</taxon>
        <taxon>Desulfuromonadia</taxon>
        <taxon>Desulfuromonadales</taxon>
        <taxon>Geoalkalibacteraceae</taxon>
        <taxon>Geoalkalibacter</taxon>
    </lineage>
</organism>
<keyword evidence="1" id="KW-0346">Stress response</keyword>
<dbReference type="HOGENOM" id="CLU_046737_12_0_7"/>
<dbReference type="SUPFAM" id="SSF49764">
    <property type="entry name" value="HSP20-like chaperones"/>
    <property type="match status" value="1"/>
</dbReference>
<protein>
    <recommendedName>
        <fullName evidence="5">SHSP domain-containing protein</fullName>
    </recommendedName>
</protein>
<feature type="domain" description="SHSP" evidence="5">
    <location>
        <begin position="52"/>
        <end position="164"/>
    </location>
</feature>
<dbReference type="RefSeq" id="WP_040200747.1">
    <property type="nucleotide sequence ID" value="NZ_CP010311.1"/>
</dbReference>
<proteinExistence type="inferred from homology"/>
<dbReference type="KEGG" id="gsb:GSUB_10655"/>
<evidence type="ECO:0000313" key="7">
    <source>
        <dbReference type="Proteomes" id="UP000035036"/>
    </source>
</evidence>
<dbReference type="EMBL" id="CP010311">
    <property type="protein sequence ID" value="AJF06922.1"/>
    <property type="molecule type" value="Genomic_DNA"/>
</dbReference>
<dbReference type="AlphaFoldDB" id="A0A0B5FFJ9"/>
<dbReference type="GO" id="GO:0009408">
    <property type="term" value="P:response to heat"/>
    <property type="evidence" value="ECO:0007669"/>
    <property type="project" value="InterPro"/>
</dbReference>
<dbReference type="Gene3D" id="2.60.40.790">
    <property type="match status" value="1"/>
</dbReference>
<reference evidence="6 7" key="1">
    <citation type="journal article" date="2015" name="Genome Announc.">
        <title>Genomes of Geoalkalibacter ferrihydriticus Z-0531T and Geoalkalibacter subterraneus Red1T, Two Haloalkaliphilic Metal-Reducing Deltaproteobacteria.</title>
        <authorList>
            <person name="Badalamenti J.P."/>
            <person name="Krajmalnik-Brown R."/>
            <person name="Torres C.I."/>
            <person name="Bond D.R."/>
        </authorList>
    </citation>
    <scope>NUCLEOTIDE SEQUENCE [LARGE SCALE GENOMIC DNA]</scope>
    <source>
        <strain evidence="6 7">Red1</strain>
    </source>
</reference>
<dbReference type="OrthoDB" id="5395673at2"/>